<evidence type="ECO:0000313" key="3">
    <source>
        <dbReference type="Proteomes" id="UP001501079"/>
    </source>
</evidence>
<dbReference type="InterPro" id="IPR051783">
    <property type="entry name" value="NAD(P)-dependent_oxidoreduct"/>
</dbReference>
<dbReference type="Pfam" id="PF01370">
    <property type="entry name" value="Epimerase"/>
    <property type="match status" value="1"/>
</dbReference>
<dbReference type="InterPro" id="IPR036291">
    <property type="entry name" value="NAD(P)-bd_dom_sf"/>
</dbReference>
<reference evidence="3" key="1">
    <citation type="journal article" date="2019" name="Int. J. Syst. Evol. Microbiol.">
        <title>The Global Catalogue of Microorganisms (GCM) 10K type strain sequencing project: providing services to taxonomists for standard genome sequencing and annotation.</title>
        <authorList>
            <consortium name="The Broad Institute Genomics Platform"/>
            <consortium name="The Broad Institute Genome Sequencing Center for Infectious Disease"/>
            <person name="Wu L."/>
            <person name="Ma J."/>
        </authorList>
    </citation>
    <scope>NUCLEOTIDE SEQUENCE [LARGE SCALE GENOMIC DNA]</scope>
    <source>
        <strain evidence="3">JCM 17591</strain>
    </source>
</reference>
<proteinExistence type="predicted"/>
<name>A0ABP8A5C4_9MICO</name>
<feature type="domain" description="NAD-dependent epimerase/dehydratase" evidence="1">
    <location>
        <begin position="3"/>
        <end position="215"/>
    </location>
</feature>
<organism evidence="2 3">
    <name type="scientific">Gryllotalpicola koreensis</name>
    <dbReference type="NCBI Taxonomy" id="993086"/>
    <lineage>
        <taxon>Bacteria</taxon>
        <taxon>Bacillati</taxon>
        <taxon>Actinomycetota</taxon>
        <taxon>Actinomycetes</taxon>
        <taxon>Micrococcales</taxon>
        <taxon>Microbacteriaceae</taxon>
        <taxon>Gryllotalpicola</taxon>
    </lineage>
</organism>
<dbReference type="Proteomes" id="UP001501079">
    <property type="component" value="Unassembled WGS sequence"/>
</dbReference>
<dbReference type="InterPro" id="IPR001509">
    <property type="entry name" value="Epimerase_deHydtase"/>
</dbReference>
<protein>
    <submittedName>
        <fullName evidence="2">NAD(P)-dependent oxidoreductase</fullName>
    </submittedName>
</protein>
<dbReference type="Gene3D" id="3.40.50.720">
    <property type="entry name" value="NAD(P)-binding Rossmann-like Domain"/>
    <property type="match status" value="1"/>
</dbReference>
<dbReference type="RefSeq" id="WP_344755475.1">
    <property type="nucleotide sequence ID" value="NZ_BAABBW010000004.1"/>
</dbReference>
<gene>
    <name evidence="2" type="ORF">GCM10022287_28080</name>
</gene>
<keyword evidence="3" id="KW-1185">Reference proteome</keyword>
<accession>A0ABP8A5C4</accession>
<dbReference type="SUPFAM" id="SSF51735">
    <property type="entry name" value="NAD(P)-binding Rossmann-fold domains"/>
    <property type="match status" value="1"/>
</dbReference>
<evidence type="ECO:0000259" key="1">
    <source>
        <dbReference type="Pfam" id="PF01370"/>
    </source>
</evidence>
<evidence type="ECO:0000313" key="2">
    <source>
        <dbReference type="EMBL" id="GAA4178166.1"/>
    </source>
</evidence>
<dbReference type="PANTHER" id="PTHR48079">
    <property type="entry name" value="PROTEIN YEEZ"/>
    <property type="match status" value="1"/>
</dbReference>
<dbReference type="PANTHER" id="PTHR48079:SF6">
    <property type="entry name" value="NAD(P)-BINDING DOMAIN-CONTAINING PROTEIN-RELATED"/>
    <property type="match status" value="1"/>
</dbReference>
<dbReference type="EMBL" id="BAABBW010000004">
    <property type="protein sequence ID" value="GAA4178166.1"/>
    <property type="molecule type" value="Genomic_DNA"/>
</dbReference>
<comment type="caution">
    <text evidence="2">The sequence shown here is derived from an EMBL/GenBank/DDBJ whole genome shotgun (WGS) entry which is preliminary data.</text>
</comment>
<sequence>MRIFVAGASGVLGRAFLPLAVERGYEVIGMTRSSVGARTVESLGAVPALADALDRKQLGRALAAARPDVVVDLLTDLATGDSGSNARLRTEGTRNLVDAAHQAGVSQIVAESISWVYAPGTDPADENEGLDAEAVEPRLTTIRGITALEAAVREVPHSAVLRFGQLYGEGTWYARDGRFADAARAGELAATETVTSFLHIDDAAAATLAALDWPTGVWNIVDDEPAAGTEWVPVFADAVGAPAPTVTRAGDIGRPVSNARARAQGLTLRHPSWRDGFRTL</sequence>